<gene>
    <name evidence="1" type="ORF">MENTE1834_LOCUS28164</name>
</gene>
<accession>A0ACB0ZPB0</accession>
<sequence length="69" mass="8082">MLLNPSICSNYMCCNCLYLSEFSRPAENSCIFGLSSVRRIDCIYFEFRSQWTYSKATPIYSQKSPYILK</sequence>
<comment type="caution">
    <text evidence="1">The sequence shown here is derived from an EMBL/GenBank/DDBJ whole genome shotgun (WGS) entry which is preliminary data.</text>
</comment>
<organism evidence="1 2">
    <name type="scientific">Meloidogyne enterolobii</name>
    <name type="common">Root-knot nematode worm</name>
    <name type="synonym">Meloidogyne mayaguensis</name>
    <dbReference type="NCBI Taxonomy" id="390850"/>
    <lineage>
        <taxon>Eukaryota</taxon>
        <taxon>Metazoa</taxon>
        <taxon>Ecdysozoa</taxon>
        <taxon>Nematoda</taxon>
        <taxon>Chromadorea</taxon>
        <taxon>Rhabditida</taxon>
        <taxon>Tylenchina</taxon>
        <taxon>Tylenchomorpha</taxon>
        <taxon>Tylenchoidea</taxon>
        <taxon>Meloidogynidae</taxon>
        <taxon>Meloidogyninae</taxon>
        <taxon>Meloidogyne</taxon>
    </lineage>
</organism>
<proteinExistence type="predicted"/>
<protein>
    <submittedName>
        <fullName evidence="1">Uncharacterized protein</fullName>
    </submittedName>
</protein>
<keyword evidence="2" id="KW-1185">Reference proteome</keyword>
<dbReference type="EMBL" id="CAVMJV010000043">
    <property type="protein sequence ID" value="CAK5080955.1"/>
    <property type="molecule type" value="Genomic_DNA"/>
</dbReference>
<dbReference type="Proteomes" id="UP001497535">
    <property type="component" value="Unassembled WGS sequence"/>
</dbReference>
<reference evidence="1" key="1">
    <citation type="submission" date="2023-11" db="EMBL/GenBank/DDBJ databases">
        <authorList>
            <person name="Poullet M."/>
        </authorList>
    </citation>
    <scope>NUCLEOTIDE SEQUENCE</scope>
    <source>
        <strain evidence="1">E1834</strain>
    </source>
</reference>
<evidence type="ECO:0000313" key="1">
    <source>
        <dbReference type="EMBL" id="CAK5080955.1"/>
    </source>
</evidence>
<evidence type="ECO:0000313" key="2">
    <source>
        <dbReference type="Proteomes" id="UP001497535"/>
    </source>
</evidence>
<name>A0ACB0ZPB0_MELEN</name>